<dbReference type="AlphaFoldDB" id="A0A9D4BC83"/>
<evidence type="ECO:0000313" key="1">
    <source>
        <dbReference type="EMBL" id="KAH3689440.1"/>
    </source>
</evidence>
<dbReference type="EMBL" id="JAIWYP010000119">
    <property type="protein sequence ID" value="KAH3689440.1"/>
    <property type="molecule type" value="Genomic_DNA"/>
</dbReference>
<evidence type="ECO:0000313" key="2">
    <source>
        <dbReference type="Proteomes" id="UP000828390"/>
    </source>
</evidence>
<accession>A0A9D4BC83</accession>
<keyword evidence="2" id="KW-1185">Reference proteome</keyword>
<sequence>MVVHREINFPITLRLTPQCATAKSQCSTVYRGEIVIAHAGLNHGDAMRMAEIAQDVVSL</sequence>
<comment type="caution">
    <text evidence="1">The sequence shown here is derived from an EMBL/GenBank/DDBJ whole genome shotgun (WGS) entry which is preliminary data.</text>
</comment>
<reference evidence="1" key="2">
    <citation type="submission" date="2020-11" db="EMBL/GenBank/DDBJ databases">
        <authorList>
            <person name="McCartney M.A."/>
            <person name="Auch B."/>
            <person name="Kono T."/>
            <person name="Mallez S."/>
            <person name="Becker A."/>
            <person name="Gohl D.M."/>
            <person name="Silverstein K.A.T."/>
            <person name="Koren S."/>
            <person name="Bechman K.B."/>
            <person name="Herman A."/>
            <person name="Abrahante J.E."/>
            <person name="Garbe J."/>
        </authorList>
    </citation>
    <scope>NUCLEOTIDE SEQUENCE</scope>
    <source>
        <strain evidence="1">Duluth1</strain>
        <tissue evidence="1">Whole animal</tissue>
    </source>
</reference>
<organism evidence="1 2">
    <name type="scientific">Dreissena polymorpha</name>
    <name type="common">Zebra mussel</name>
    <name type="synonym">Mytilus polymorpha</name>
    <dbReference type="NCBI Taxonomy" id="45954"/>
    <lineage>
        <taxon>Eukaryota</taxon>
        <taxon>Metazoa</taxon>
        <taxon>Spiralia</taxon>
        <taxon>Lophotrochozoa</taxon>
        <taxon>Mollusca</taxon>
        <taxon>Bivalvia</taxon>
        <taxon>Autobranchia</taxon>
        <taxon>Heteroconchia</taxon>
        <taxon>Euheterodonta</taxon>
        <taxon>Imparidentia</taxon>
        <taxon>Neoheterodontei</taxon>
        <taxon>Myida</taxon>
        <taxon>Dreissenoidea</taxon>
        <taxon>Dreissenidae</taxon>
        <taxon>Dreissena</taxon>
    </lineage>
</organism>
<gene>
    <name evidence="1" type="ORF">DPMN_191112</name>
</gene>
<name>A0A9D4BC83_DREPO</name>
<protein>
    <submittedName>
        <fullName evidence="1">Uncharacterized protein</fullName>
    </submittedName>
</protein>
<proteinExistence type="predicted"/>
<dbReference type="Proteomes" id="UP000828390">
    <property type="component" value="Unassembled WGS sequence"/>
</dbReference>
<reference evidence="1" key="1">
    <citation type="journal article" date="2019" name="bioRxiv">
        <title>The Genome of the Zebra Mussel, Dreissena polymorpha: A Resource for Invasive Species Research.</title>
        <authorList>
            <person name="McCartney M.A."/>
            <person name="Auch B."/>
            <person name="Kono T."/>
            <person name="Mallez S."/>
            <person name="Zhang Y."/>
            <person name="Obille A."/>
            <person name="Becker A."/>
            <person name="Abrahante J.E."/>
            <person name="Garbe J."/>
            <person name="Badalamenti J.P."/>
            <person name="Herman A."/>
            <person name="Mangelson H."/>
            <person name="Liachko I."/>
            <person name="Sullivan S."/>
            <person name="Sone E.D."/>
            <person name="Koren S."/>
            <person name="Silverstein K.A.T."/>
            <person name="Beckman K.B."/>
            <person name="Gohl D.M."/>
        </authorList>
    </citation>
    <scope>NUCLEOTIDE SEQUENCE</scope>
    <source>
        <strain evidence="1">Duluth1</strain>
        <tissue evidence="1">Whole animal</tissue>
    </source>
</reference>